<dbReference type="KEGG" id="eli:ELI_14675"/>
<dbReference type="HOGENOM" id="CLU_2478598_0_0_5"/>
<reference evidence="3" key="1">
    <citation type="journal article" date="2009" name="J. Bacteriol.">
        <title>Complete genome sequence of Erythrobacter litoralis HTCC2594.</title>
        <authorList>
            <person name="Oh H.M."/>
            <person name="Giovannoni S.J."/>
            <person name="Ferriera S."/>
            <person name="Johnson J."/>
            <person name="Cho J.C."/>
        </authorList>
    </citation>
    <scope>NUCLEOTIDE SEQUENCE [LARGE SCALE GENOMIC DNA]</scope>
    <source>
        <strain evidence="3">HTCC2594</strain>
    </source>
</reference>
<feature type="domain" description="DUF64370" evidence="1">
    <location>
        <begin position="2"/>
        <end position="64"/>
    </location>
</feature>
<proteinExistence type="predicted"/>
<protein>
    <recommendedName>
        <fullName evidence="1">DUF64370 domain-containing protein</fullName>
    </recommendedName>
</protein>
<keyword evidence="3" id="KW-1185">Reference proteome</keyword>
<gene>
    <name evidence="2" type="ordered locus">ELI_14675</name>
</gene>
<evidence type="ECO:0000259" key="1">
    <source>
        <dbReference type="Pfam" id="PF20031"/>
    </source>
</evidence>
<organism evidence="2 3">
    <name type="scientific">Erythrobacter litoralis (strain HTCC2594)</name>
    <dbReference type="NCBI Taxonomy" id="314225"/>
    <lineage>
        <taxon>Bacteria</taxon>
        <taxon>Pseudomonadati</taxon>
        <taxon>Pseudomonadota</taxon>
        <taxon>Alphaproteobacteria</taxon>
        <taxon>Sphingomonadales</taxon>
        <taxon>Erythrobacteraceae</taxon>
        <taxon>Erythrobacter/Porphyrobacter group</taxon>
        <taxon>Erythrobacter</taxon>
    </lineage>
</organism>
<accession>Q2N5L4</accession>
<dbReference type="Proteomes" id="UP000008808">
    <property type="component" value="Chromosome"/>
</dbReference>
<dbReference type="InterPro" id="IPR045496">
    <property type="entry name" value="DUF6437"/>
</dbReference>
<evidence type="ECO:0000313" key="2">
    <source>
        <dbReference type="EMBL" id="ABC65027.1"/>
    </source>
</evidence>
<dbReference type="EMBL" id="CP000157">
    <property type="protein sequence ID" value="ABC65027.1"/>
    <property type="molecule type" value="Genomic_DNA"/>
</dbReference>
<dbReference type="Pfam" id="PF20031">
    <property type="entry name" value="DUF6437"/>
    <property type="match status" value="1"/>
</dbReference>
<dbReference type="AlphaFoldDB" id="Q2N5L4"/>
<sequence length="78" mass="8116">MQKLEADREALDAKQRELEAQAAKEVGQVILGTGLETFSKKGLKKVAEAVGQLGETAAIAKLTASSSSRASSPTKETG</sequence>
<evidence type="ECO:0000313" key="3">
    <source>
        <dbReference type="Proteomes" id="UP000008808"/>
    </source>
</evidence>
<name>Q2N5L4_ERYLH</name>